<dbReference type="Proteomes" id="UP000215027">
    <property type="component" value="Chromosome I"/>
</dbReference>
<sequence>MKMDEMEIDDLQLDEEEREILEAYESGQLVPVVDKEVVIARLKAAAAATLRKDRRVNIRLTTADLAALQTIALEEGLPYQTLMASILHKYVTGRLVERPRTMPAAVEYAVHEEREPYNE</sequence>
<dbReference type="KEGG" id="pbf:CFX0092_A2826"/>
<dbReference type="EMBL" id="LN890655">
    <property type="protein sequence ID" value="CUS04704.2"/>
    <property type="molecule type" value="Genomic_DNA"/>
</dbReference>
<proteinExistence type="predicted"/>
<evidence type="ECO:0000313" key="1">
    <source>
        <dbReference type="EMBL" id="CUS04704.2"/>
    </source>
</evidence>
<dbReference type="AlphaFoldDB" id="A0A160T4C5"/>
<reference evidence="1" key="1">
    <citation type="submission" date="2016-01" db="EMBL/GenBank/DDBJ databases">
        <authorList>
            <person name="Mcilroy J.S."/>
            <person name="Karst M S."/>
            <person name="Albertsen M."/>
        </authorList>
    </citation>
    <scope>NUCLEOTIDE SEQUENCE</scope>
    <source>
        <strain evidence="1">Cfx-K</strain>
    </source>
</reference>
<gene>
    <name evidence="1" type="ORF">CFX0092_A2826</name>
</gene>
<evidence type="ECO:0008006" key="3">
    <source>
        <dbReference type="Google" id="ProtNLM"/>
    </source>
</evidence>
<organism evidence="1 2">
    <name type="scientific">Candidatus Promineifilum breve</name>
    <dbReference type="NCBI Taxonomy" id="1806508"/>
    <lineage>
        <taxon>Bacteria</taxon>
        <taxon>Bacillati</taxon>
        <taxon>Chloroflexota</taxon>
        <taxon>Ardenticatenia</taxon>
        <taxon>Candidatus Promineifilales</taxon>
        <taxon>Candidatus Promineifilaceae</taxon>
        <taxon>Candidatus Promineifilum</taxon>
    </lineage>
</organism>
<accession>A0A160T4C5</accession>
<protein>
    <recommendedName>
        <fullName evidence="3">Antitoxin</fullName>
    </recommendedName>
</protein>
<name>A0A160T4C5_9CHLR</name>
<dbReference type="RefSeq" id="WP_197699778.1">
    <property type="nucleotide sequence ID" value="NZ_LN890655.1"/>
</dbReference>
<keyword evidence="2" id="KW-1185">Reference proteome</keyword>
<evidence type="ECO:0000313" key="2">
    <source>
        <dbReference type="Proteomes" id="UP000215027"/>
    </source>
</evidence>